<evidence type="ECO:0000256" key="3">
    <source>
        <dbReference type="SAM" id="SignalP"/>
    </source>
</evidence>
<feature type="region of interest" description="Disordered" evidence="1">
    <location>
        <begin position="272"/>
        <end position="307"/>
    </location>
</feature>
<accession>A0AAE0PKG1</accession>
<protein>
    <submittedName>
        <fullName evidence="4">Uncharacterized protein</fullName>
    </submittedName>
</protein>
<reference evidence="4" key="1">
    <citation type="journal article" date="2023" name="Mol. Phylogenet. Evol.">
        <title>Genome-scale phylogeny and comparative genomics of the fungal order Sordariales.</title>
        <authorList>
            <person name="Hensen N."/>
            <person name="Bonometti L."/>
            <person name="Westerberg I."/>
            <person name="Brannstrom I.O."/>
            <person name="Guillou S."/>
            <person name="Cros-Aarteil S."/>
            <person name="Calhoun S."/>
            <person name="Haridas S."/>
            <person name="Kuo A."/>
            <person name="Mondo S."/>
            <person name="Pangilinan J."/>
            <person name="Riley R."/>
            <person name="LaButti K."/>
            <person name="Andreopoulos B."/>
            <person name="Lipzen A."/>
            <person name="Chen C."/>
            <person name="Yan M."/>
            <person name="Daum C."/>
            <person name="Ng V."/>
            <person name="Clum A."/>
            <person name="Steindorff A."/>
            <person name="Ohm R.A."/>
            <person name="Martin F."/>
            <person name="Silar P."/>
            <person name="Natvig D.O."/>
            <person name="Lalanne C."/>
            <person name="Gautier V."/>
            <person name="Ament-Velasquez S.L."/>
            <person name="Kruys A."/>
            <person name="Hutchinson M.I."/>
            <person name="Powell A.J."/>
            <person name="Barry K."/>
            <person name="Miller A.N."/>
            <person name="Grigoriev I.V."/>
            <person name="Debuchy R."/>
            <person name="Gladieux P."/>
            <person name="Hiltunen Thoren M."/>
            <person name="Johannesson H."/>
        </authorList>
    </citation>
    <scope>NUCLEOTIDE SEQUENCE</scope>
    <source>
        <strain evidence="4">FGSC 1904</strain>
    </source>
</reference>
<feature type="compositionally biased region" description="Gly residues" evidence="1">
    <location>
        <begin position="290"/>
        <end position="300"/>
    </location>
</feature>
<comment type="caution">
    <text evidence="4">The sequence shown here is derived from an EMBL/GenBank/DDBJ whole genome shotgun (WGS) entry which is preliminary data.</text>
</comment>
<evidence type="ECO:0000256" key="1">
    <source>
        <dbReference type="SAM" id="MobiDB-lite"/>
    </source>
</evidence>
<feature type="compositionally biased region" description="Low complexity" evidence="1">
    <location>
        <begin position="214"/>
        <end position="226"/>
    </location>
</feature>
<keyword evidence="5" id="KW-1185">Reference proteome</keyword>
<evidence type="ECO:0000256" key="2">
    <source>
        <dbReference type="SAM" id="Phobius"/>
    </source>
</evidence>
<evidence type="ECO:0000313" key="5">
    <source>
        <dbReference type="Proteomes" id="UP001281003"/>
    </source>
</evidence>
<organism evidence="4 5">
    <name type="scientific">Sordaria brevicollis</name>
    <dbReference type="NCBI Taxonomy" id="83679"/>
    <lineage>
        <taxon>Eukaryota</taxon>
        <taxon>Fungi</taxon>
        <taxon>Dikarya</taxon>
        <taxon>Ascomycota</taxon>
        <taxon>Pezizomycotina</taxon>
        <taxon>Sordariomycetes</taxon>
        <taxon>Sordariomycetidae</taxon>
        <taxon>Sordariales</taxon>
        <taxon>Sordariaceae</taxon>
        <taxon>Sordaria</taxon>
    </lineage>
</organism>
<feature type="chain" id="PRO_5042180244" evidence="3">
    <location>
        <begin position="20"/>
        <end position="386"/>
    </location>
</feature>
<dbReference type="Proteomes" id="UP001281003">
    <property type="component" value="Unassembled WGS sequence"/>
</dbReference>
<feature type="transmembrane region" description="Helical" evidence="2">
    <location>
        <begin position="242"/>
        <end position="264"/>
    </location>
</feature>
<feature type="signal peptide" evidence="3">
    <location>
        <begin position="1"/>
        <end position="19"/>
    </location>
</feature>
<keyword evidence="2" id="KW-0812">Transmembrane</keyword>
<dbReference type="AlphaFoldDB" id="A0AAE0PKG1"/>
<sequence>MVTFFLFTLLLSSIGHSLAFNVTAHLGARSRNATTTTLIQQKRQNGVIVTRLSTVFLSGDPTRTRTANPGFDCRIDLSAKLWGFCPTTVIAASDCGLAGSCVDNHACSKGCGFTNQDLTTFTCKDPGNDYCSTALLTLSNRDLGAFSYIACGKAPITDSYLAFTTTVELPFDAQVTSTSTTGAPTSTSKIASETATSTSTSASSSIANAVPSASGSEGSSGNVINNGSGGGREDSGSNIGAIVGGVVGSLTVLCGSVVAIVWLLRRNRKEKALASSSSSQAERDMIDQTGGSGGDSGGATGSTSNEVKYPDIYGSERMAPTYSVQELEHNEYRGGWKPPQELAGVRSPREMADTWVRSMPVELPAGSVYWKGNSGHGNGIGNGGMI</sequence>
<keyword evidence="3" id="KW-0732">Signal</keyword>
<evidence type="ECO:0000313" key="4">
    <source>
        <dbReference type="EMBL" id="KAK3401524.1"/>
    </source>
</evidence>
<feature type="region of interest" description="Disordered" evidence="1">
    <location>
        <begin position="176"/>
        <end position="195"/>
    </location>
</feature>
<proteinExistence type="predicted"/>
<feature type="region of interest" description="Disordered" evidence="1">
    <location>
        <begin position="201"/>
        <end position="232"/>
    </location>
</feature>
<gene>
    <name evidence="4" type="ORF">B0T20DRAFT_116423</name>
</gene>
<keyword evidence="2" id="KW-1133">Transmembrane helix</keyword>
<reference evidence="4" key="2">
    <citation type="submission" date="2023-07" db="EMBL/GenBank/DDBJ databases">
        <authorList>
            <consortium name="Lawrence Berkeley National Laboratory"/>
            <person name="Haridas S."/>
            <person name="Hensen N."/>
            <person name="Bonometti L."/>
            <person name="Westerberg I."/>
            <person name="Brannstrom I.O."/>
            <person name="Guillou S."/>
            <person name="Cros-Aarteil S."/>
            <person name="Calhoun S."/>
            <person name="Kuo A."/>
            <person name="Mondo S."/>
            <person name="Pangilinan J."/>
            <person name="Riley R."/>
            <person name="LaButti K."/>
            <person name="Andreopoulos B."/>
            <person name="Lipzen A."/>
            <person name="Chen C."/>
            <person name="Yanf M."/>
            <person name="Daum C."/>
            <person name="Ng V."/>
            <person name="Clum A."/>
            <person name="Steindorff A."/>
            <person name="Ohm R."/>
            <person name="Martin F."/>
            <person name="Silar P."/>
            <person name="Natvig D."/>
            <person name="Lalanne C."/>
            <person name="Gautier V."/>
            <person name="Ament-velasquez S.L."/>
            <person name="Kruys A."/>
            <person name="Hutchinson M.I."/>
            <person name="Powell A.J."/>
            <person name="Barry K."/>
            <person name="Miller A.N."/>
            <person name="Grigoriev I.V."/>
            <person name="Debuchy R."/>
            <person name="Gladieux P."/>
            <person name="Thoren M.H."/>
            <person name="Johannesson H."/>
        </authorList>
    </citation>
    <scope>NUCLEOTIDE SEQUENCE</scope>
    <source>
        <strain evidence="4">FGSC 1904</strain>
    </source>
</reference>
<name>A0AAE0PKG1_SORBR</name>
<keyword evidence="2" id="KW-0472">Membrane</keyword>
<dbReference type="EMBL" id="JAUTDP010000002">
    <property type="protein sequence ID" value="KAK3401524.1"/>
    <property type="molecule type" value="Genomic_DNA"/>
</dbReference>